<gene>
    <name evidence="1" type="ORF">C6Y40_18070</name>
</gene>
<organism evidence="1 2">
    <name type="scientific">Alteromonas alba</name>
    <dbReference type="NCBI Taxonomy" id="2079529"/>
    <lineage>
        <taxon>Bacteria</taxon>
        <taxon>Pseudomonadati</taxon>
        <taxon>Pseudomonadota</taxon>
        <taxon>Gammaproteobacteria</taxon>
        <taxon>Alteromonadales</taxon>
        <taxon>Alteromonadaceae</taxon>
        <taxon>Alteromonas/Salinimonas group</taxon>
        <taxon>Alteromonas</taxon>
    </lineage>
</organism>
<reference evidence="2" key="1">
    <citation type="journal article" date="2020" name="Int. J. Syst. Evol. Microbiol.">
        <title>Alteromonas alba sp. nov., a marine bacterium isolated from the seawater of the West Pacific Ocean.</title>
        <authorList>
            <person name="Sun C."/>
            <person name="Wu Y.-H."/>
            <person name="Xamxidin M."/>
            <person name="Cheng H."/>
            <person name="Xu X.-W."/>
        </authorList>
    </citation>
    <scope>NUCLEOTIDE SEQUENCE [LARGE SCALE GENOMIC DNA]</scope>
    <source>
        <strain evidence="2">190</strain>
    </source>
</reference>
<dbReference type="Proteomes" id="UP000238949">
    <property type="component" value="Unassembled WGS sequence"/>
</dbReference>
<dbReference type="EMBL" id="PVNP01000192">
    <property type="protein sequence ID" value="PRO72090.1"/>
    <property type="molecule type" value="Genomic_DNA"/>
</dbReference>
<evidence type="ECO:0000313" key="2">
    <source>
        <dbReference type="Proteomes" id="UP000238949"/>
    </source>
</evidence>
<dbReference type="GO" id="GO:0016787">
    <property type="term" value="F:hydrolase activity"/>
    <property type="evidence" value="ECO:0007669"/>
    <property type="project" value="UniProtKB-KW"/>
</dbReference>
<evidence type="ECO:0000313" key="1">
    <source>
        <dbReference type="EMBL" id="PRO72090.1"/>
    </source>
</evidence>
<accession>A0A2S9V6K0</accession>
<keyword evidence="2" id="KW-1185">Reference proteome</keyword>
<proteinExistence type="predicted"/>
<sequence>MTMATTTFETESNILQFPQRVAKRAPAHKGWSYLLSNSVAFQKDVDYAIRIQKPDQEKVPAWIRRLITSGQCRSIYVEDLILTPEERVSIKQLCEQYAVSLVAVSVNDKVAGNILQGPW</sequence>
<name>A0A2S9V6K0_9ALTE</name>
<protein>
    <submittedName>
        <fullName evidence="1">Deoxyguanosinetriphosphate triphosphohydrolase</fullName>
    </submittedName>
</protein>
<comment type="caution">
    <text evidence="1">The sequence shown here is derived from an EMBL/GenBank/DDBJ whole genome shotgun (WGS) entry which is preliminary data.</text>
</comment>
<dbReference type="AlphaFoldDB" id="A0A2S9V6K0"/>
<keyword evidence="1" id="KW-0378">Hydrolase</keyword>